<dbReference type="EMBL" id="HG792019">
    <property type="protein sequence ID" value="CDM36644.1"/>
    <property type="molecule type" value="Genomic_DNA"/>
</dbReference>
<proteinExistence type="predicted"/>
<evidence type="ECO:0000313" key="1">
    <source>
        <dbReference type="EMBL" id="CDM36644.1"/>
    </source>
</evidence>
<dbReference type="OrthoDB" id="4499616at2759"/>
<protein>
    <submittedName>
        <fullName evidence="1">Uncharacterized protein</fullName>
    </submittedName>
</protein>
<name>W6QRF9_PENRF</name>
<evidence type="ECO:0000313" key="2">
    <source>
        <dbReference type="Proteomes" id="UP000030686"/>
    </source>
</evidence>
<dbReference type="Proteomes" id="UP000030686">
    <property type="component" value="Unassembled WGS sequence"/>
</dbReference>
<accession>W6QRF9</accession>
<keyword evidence="2" id="KW-1185">Reference proteome</keyword>
<gene>
    <name evidence="1" type="ORF">PROQFM164_S05g000477</name>
</gene>
<reference evidence="1" key="1">
    <citation type="journal article" date="2014" name="Nat. Commun.">
        <title>Multiple recent horizontal transfers of a large genomic region in cheese making fungi.</title>
        <authorList>
            <person name="Cheeseman K."/>
            <person name="Ropars J."/>
            <person name="Renault P."/>
            <person name="Dupont J."/>
            <person name="Gouzy J."/>
            <person name="Branca A."/>
            <person name="Abraham A.L."/>
            <person name="Ceppi M."/>
            <person name="Conseiller E."/>
            <person name="Debuchy R."/>
            <person name="Malagnac F."/>
            <person name="Goarin A."/>
            <person name="Silar P."/>
            <person name="Lacoste S."/>
            <person name="Sallet E."/>
            <person name="Bensimon A."/>
            <person name="Giraud T."/>
            <person name="Brygoo Y."/>
        </authorList>
    </citation>
    <scope>NUCLEOTIDE SEQUENCE [LARGE SCALE GENOMIC DNA]</scope>
    <source>
        <strain evidence="1">FM164</strain>
    </source>
</reference>
<organism evidence="1 2">
    <name type="scientific">Penicillium roqueforti (strain FM164)</name>
    <dbReference type="NCBI Taxonomy" id="1365484"/>
    <lineage>
        <taxon>Eukaryota</taxon>
        <taxon>Fungi</taxon>
        <taxon>Dikarya</taxon>
        <taxon>Ascomycota</taxon>
        <taxon>Pezizomycotina</taxon>
        <taxon>Eurotiomycetes</taxon>
        <taxon>Eurotiomycetidae</taxon>
        <taxon>Eurotiales</taxon>
        <taxon>Aspergillaceae</taxon>
        <taxon>Penicillium</taxon>
    </lineage>
</organism>
<sequence>MGRPITTLTPSSPEGESVMYGVWNSILTWQFYLPASQPPIQLSWLFGFRSALIYFSGCAMQVGIR</sequence>
<dbReference type="AlphaFoldDB" id="W6QRF9"/>